<reference evidence="1" key="2">
    <citation type="journal article" date="2015" name="Fish Shellfish Immunol.">
        <title>Early steps in the European eel (Anguilla anguilla)-Vibrio vulnificus interaction in the gills: Role of the RtxA13 toxin.</title>
        <authorList>
            <person name="Callol A."/>
            <person name="Pajuelo D."/>
            <person name="Ebbesson L."/>
            <person name="Teles M."/>
            <person name="MacKenzie S."/>
            <person name="Amaro C."/>
        </authorList>
    </citation>
    <scope>NUCLEOTIDE SEQUENCE</scope>
</reference>
<protein>
    <submittedName>
        <fullName evidence="1">Uncharacterized protein</fullName>
    </submittedName>
</protein>
<dbReference type="AlphaFoldDB" id="A0A0E9T678"/>
<dbReference type="EMBL" id="GBXM01060147">
    <property type="protein sequence ID" value="JAH48430.1"/>
    <property type="molecule type" value="Transcribed_RNA"/>
</dbReference>
<organism evidence="1">
    <name type="scientific">Anguilla anguilla</name>
    <name type="common">European freshwater eel</name>
    <name type="synonym">Muraena anguilla</name>
    <dbReference type="NCBI Taxonomy" id="7936"/>
    <lineage>
        <taxon>Eukaryota</taxon>
        <taxon>Metazoa</taxon>
        <taxon>Chordata</taxon>
        <taxon>Craniata</taxon>
        <taxon>Vertebrata</taxon>
        <taxon>Euteleostomi</taxon>
        <taxon>Actinopterygii</taxon>
        <taxon>Neopterygii</taxon>
        <taxon>Teleostei</taxon>
        <taxon>Anguilliformes</taxon>
        <taxon>Anguillidae</taxon>
        <taxon>Anguilla</taxon>
    </lineage>
</organism>
<reference evidence="1" key="1">
    <citation type="submission" date="2014-11" db="EMBL/GenBank/DDBJ databases">
        <authorList>
            <person name="Amaro Gonzalez C."/>
        </authorList>
    </citation>
    <scope>NUCLEOTIDE SEQUENCE</scope>
</reference>
<evidence type="ECO:0000313" key="1">
    <source>
        <dbReference type="EMBL" id="JAH48430.1"/>
    </source>
</evidence>
<sequence length="29" mass="3076">MLNFHLKIAHHGGSADDSSLLCSSDSYAV</sequence>
<accession>A0A0E9T678</accession>
<proteinExistence type="predicted"/>
<name>A0A0E9T678_ANGAN</name>